<feature type="non-terminal residue" evidence="8">
    <location>
        <position position="1"/>
    </location>
</feature>
<evidence type="ECO:0000256" key="3">
    <source>
        <dbReference type="PROSITE-ProRule" id="PRU00277"/>
    </source>
</evidence>
<keyword evidence="9" id="KW-1185">Reference proteome</keyword>
<dbReference type="InterPro" id="IPR001179">
    <property type="entry name" value="PPIase_FKBP_dom"/>
</dbReference>
<evidence type="ECO:0000256" key="2">
    <source>
        <dbReference type="ARBA" id="ARBA00022803"/>
    </source>
</evidence>
<evidence type="ECO:0000256" key="4">
    <source>
        <dbReference type="PROSITE-ProRule" id="PRU00339"/>
    </source>
</evidence>
<proteinExistence type="predicted"/>
<dbReference type="RefSeq" id="XP_014149893.1">
    <property type="nucleotide sequence ID" value="XM_014294418.1"/>
</dbReference>
<dbReference type="Gene3D" id="1.25.40.10">
    <property type="entry name" value="Tetratricopeptide repeat domain"/>
    <property type="match status" value="1"/>
</dbReference>
<comment type="catalytic activity">
    <reaction evidence="3">
        <text>[protein]-peptidylproline (omega=180) = [protein]-peptidylproline (omega=0)</text>
        <dbReference type="Rhea" id="RHEA:16237"/>
        <dbReference type="Rhea" id="RHEA-COMP:10747"/>
        <dbReference type="Rhea" id="RHEA-COMP:10748"/>
        <dbReference type="ChEBI" id="CHEBI:83833"/>
        <dbReference type="ChEBI" id="CHEBI:83834"/>
        <dbReference type="EC" id="5.2.1.8"/>
    </reaction>
</comment>
<keyword evidence="2 4" id="KW-0802">TPR repeat</keyword>
<accession>A0A0L0FHP7</accession>
<keyword evidence="3" id="KW-0697">Rotamase</keyword>
<dbReference type="GO" id="GO:0016020">
    <property type="term" value="C:membrane"/>
    <property type="evidence" value="ECO:0007669"/>
    <property type="project" value="TreeGrafter"/>
</dbReference>
<evidence type="ECO:0000256" key="1">
    <source>
        <dbReference type="ARBA" id="ARBA00022737"/>
    </source>
</evidence>
<dbReference type="eggNOG" id="KOG0543">
    <property type="taxonomic scope" value="Eukaryota"/>
</dbReference>
<gene>
    <name evidence="8" type="ORF">SARC_11497</name>
</gene>
<organism evidence="8 9">
    <name type="scientific">Sphaeroforma arctica JP610</name>
    <dbReference type="NCBI Taxonomy" id="667725"/>
    <lineage>
        <taxon>Eukaryota</taxon>
        <taxon>Ichthyosporea</taxon>
        <taxon>Ichthyophonida</taxon>
        <taxon>Sphaeroforma</taxon>
    </lineage>
</organism>
<keyword evidence="6" id="KW-0812">Transmembrane</keyword>
<dbReference type="PROSITE" id="PS50005">
    <property type="entry name" value="TPR"/>
    <property type="match status" value="1"/>
</dbReference>
<dbReference type="EC" id="5.2.1.8" evidence="3"/>
<keyword evidence="3" id="KW-0413">Isomerase</keyword>
<dbReference type="PROSITE" id="PS50059">
    <property type="entry name" value="FKBP_PPIASE"/>
    <property type="match status" value="1"/>
</dbReference>
<evidence type="ECO:0000313" key="9">
    <source>
        <dbReference type="Proteomes" id="UP000054560"/>
    </source>
</evidence>
<dbReference type="InterPro" id="IPR019734">
    <property type="entry name" value="TPR_rpt"/>
</dbReference>
<name>A0A0L0FHP7_9EUKA</name>
<feature type="region of interest" description="Disordered" evidence="5">
    <location>
        <begin position="313"/>
        <end position="411"/>
    </location>
</feature>
<keyword evidence="1" id="KW-0677">Repeat</keyword>
<sequence>LYQVVEKGTGPRPEVSAGVRIRYKYQPIESLDVDAVGKMDLDHMPWQCDSDTFAKAGQDKSSPDFQGGDGRNPEFRVGEGDVIGAWDLMVSLMNEGEKAYVIATAAYCWRLPGLPPHIRPNQDMLFFIDLQTITHGPLDMNAMDAAQRTHIAEQKKARGNFLYKRGDYDGAIRTYIQALRIVSHGTVHSPDADRDDDEVVVASANRSKQMIALHLAVLNNLSQAHLVTRSIDKARKICDEALEIDENNIKALYRSGCVYLEMKAYSESARDFSRLLTLDSGNTDAKNKLKLVNKRIQKEKVAERALYTAMMGKNDTAVKRRNAPKKDDQAATVHTRIAPGTDTSDTEHAPKSNGQEPDTNGDAADHSACMPGDVGMPGDIGMQGVGGQASAEGVPQEGRRTPPKSSSPLTLVSSLNEKTKHRKETRNVTFHETVSDNPAAGKDVPMNTRQRKSKRNRPVETDSTLDWFMVLYSVVVVIFMVLVIYNVYHMDKMHSSKLLDKYR</sequence>
<dbReference type="EMBL" id="KQ243318">
    <property type="protein sequence ID" value="KNC75991.1"/>
    <property type="molecule type" value="Genomic_DNA"/>
</dbReference>
<dbReference type="Gene3D" id="3.10.50.40">
    <property type="match status" value="1"/>
</dbReference>
<keyword evidence="6" id="KW-0472">Membrane</keyword>
<evidence type="ECO:0000313" key="8">
    <source>
        <dbReference type="EMBL" id="KNC75991.1"/>
    </source>
</evidence>
<dbReference type="SUPFAM" id="SSF54534">
    <property type="entry name" value="FKBP-like"/>
    <property type="match status" value="1"/>
</dbReference>
<feature type="region of interest" description="Disordered" evidence="5">
    <location>
        <begin position="434"/>
        <end position="459"/>
    </location>
</feature>
<dbReference type="GO" id="GO:0005829">
    <property type="term" value="C:cytosol"/>
    <property type="evidence" value="ECO:0007669"/>
    <property type="project" value="TreeGrafter"/>
</dbReference>
<dbReference type="InterPro" id="IPR011990">
    <property type="entry name" value="TPR-like_helical_dom_sf"/>
</dbReference>
<dbReference type="GeneID" id="25912001"/>
<dbReference type="Pfam" id="PF00254">
    <property type="entry name" value="FKBP_C"/>
    <property type="match status" value="1"/>
</dbReference>
<reference evidence="8 9" key="1">
    <citation type="submission" date="2011-02" db="EMBL/GenBank/DDBJ databases">
        <title>The Genome Sequence of Sphaeroforma arctica JP610.</title>
        <authorList>
            <consortium name="The Broad Institute Genome Sequencing Platform"/>
            <person name="Russ C."/>
            <person name="Cuomo C."/>
            <person name="Young S.K."/>
            <person name="Zeng Q."/>
            <person name="Gargeya S."/>
            <person name="Alvarado L."/>
            <person name="Berlin A."/>
            <person name="Chapman S.B."/>
            <person name="Chen Z."/>
            <person name="Freedman E."/>
            <person name="Gellesch M."/>
            <person name="Goldberg J."/>
            <person name="Griggs A."/>
            <person name="Gujja S."/>
            <person name="Heilman E."/>
            <person name="Heiman D."/>
            <person name="Howarth C."/>
            <person name="Mehta T."/>
            <person name="Neiman D."/>
            <person name="Pearson M."/>
            <person name="Roberts A."/>
            <person name="Saif S."/>
            <person name="Shea T."/>
            <person name="Shenoy N."/>
            <person name="Sisk P."/>
            <person name="Stolte C."/>
            <person name="Sykes S."/>
            <person name="White J."/>
            <person name="Yandava C."/>
            <person name="Burger G."/>
            <person name="Gray M.W."/>
            <person name="Holland P.W.H."/>
            <person name="King N."/>
            <person name="Lang F.B.F."/>
            <person name="Roger A.J."/>
            <person name="Ruiz-Trillo I."/>
            <person name="Haas B."/>
            <person name="Nusbaum C."/>
            <person name="Birren B."/>
        </authorList>
    </citation>
    <scope>NUCLEOTIDE SEQUENCE [LARGE SCALE GENOMIC DNA]</scope>
    <source>
        <strain evidence="8 9">JP610</strain>
    </source>
</reference>
<keyword evidence="6" id="KW-1133">Transmembrane helix</keyword>
<dbReference type="GO" id="GO:0003755">
    <property type="term" value="F:peptidyl-prolyl cis-trans isomerase activity"/>
    <property type="evidence" value="ECO:0007669"/>
    <property type="project" value="UniProtKB-KW"/>
</dbReference>
<feature type="transmembrane region" description="Helical" evidence="6">
    <location>
        <begin position="467"/>
        <end position="488"/>
    </location>
</feature>
<feature type="region of interest" description="Disordered" evidence="5">
    <location>
        <begin position="52"/>
        <end position="73"/>
    </location>
</feature>
<dbReference type="Proteomes" id="UP000054560">
    <property type="component" value="Unassembled WGS sequence"/>
</dbReference>
<protein>
    <recommendedName>
        <fullName evidence="3">peptidylprolyl isomerase</fullName>
        <ecNumber evidence="3">5.2.1.8</ecNumber>
    </recommendedName>
</protein>
<dbReference type="OrthoDB" id="532682at2759"/>
<dbReference type="GO" id="GO:0044183">
    <property type="term" value="F:protein folding chaperone"/>
    <property type="evidence" value="ECO:0007669"/>
    <property type="project" value="TreeGrafter"/>
</dbReference>
<feature type="domain" description="PPIase FKBP-type" evidence="7">
    <location>
        <begin position="48"/>
        <end position="134"/>
    </location>
</feature>
<evidence type="ECO:0000256" key="6">
    <source>
        <dbReference type="SAM" id="Phobius"/>
    </source>
</evidence>
<evidence type="ECO:0000256" key="5">
    <source>
        <dbReference type="SAM" id="MobiDB-lite"/>
    </source>
</evidence>
<dbReference type="PANTHER" id="PTHR46512:SF1">
    <property type="entry name" value="PEPTIDYLPROLYL ISOMERASE"/>
    <property type="match status" value="1"/>
</dbReference>
<dbReference type="AlphaFoldDB" id="A0A0L0FHP7"/>
<dbReference type="SMART" id="SM00028">
    <property type="entry name" value="TPR"/>
    <property type="match status" value="3"/>
</dbReference>
<dbReference type="STRING" id="667725.A0A0L0FHP7"/>
<evidence type="ECO:0000259" key="7">
    <source>
        <dbReference type="PROSITE" id="PS50059"/>
    </source>
</evidence>
<feature type="repeat" description="TPR" evidence="4">
    <location>
        <begin position="249"/>
        <end position="282"/>
    </location>
</feature>
<dbReference type="GO" id="GO:0005740">
    <property type="term" value="C:mitochondrial envelope"/>
    <property type="evidence" value="ECO:0007669"/>
    <property type="project" value="TreeGrafter"/>
</dbReference>
<dbReference type="InterPro" id="IPR046357">
    <property type="entry name" value="PPIase_dom_sf"/>
</dbReference>
<dbReference type="PANTHER" id="PTHR46512">
    <property type="entry name" value="PEPTIDYLPROLYL ISOMERASE"/>
    <property type="match status" value="1"/>
</dbReference>
<dbReference type="InterPro" id="IPR050754">
    <property type="entry name" value="FKBP4/5/8-like"/>
</dbReference>
<dbReference type="GO" id="GO:0012505">
    <property type="term" value="C:endomembrane system"/>
    <property type="evidence" value="ECO:0007669"/>
    <property type="project" value="TreeGrafter"/>
</dbReference>
<dbReference type="GO" id="GO:0043066">
    <property type="term" value="P:negative regulation of apoptotic process"/>
    <property type="evidence" value="ECO:0007669"/>
    <property type="project" value="TreeGrafter"/>
</dbReference>
<dbReference type="SUPFAM" id="SSF48452">
    <property type="entry name" value="TPR-like"/>
    <property type="match status" value="1"/>
</dbReference>